<evidence type="ECO:0000256" key="4">
    <source>
        <dbReference type="ARBA" id="ARBA00023224"/>
    </source>
</evidence>
<name>A0ABR2H7F7_9EUKA</name>
<dbReference type="PANTHER" id="PTHR10218">
    <property type="entry name" value="GTP-BINDING PROTEIN ALPHA SUBUNIT"/>
    <property type="match status" value="1"/>
</dbReference>
<feature type="compositionally biased region" description="Low complexity" evidence="5">
    <location>
        <begin position="17"/>
        <end position="32"/>
    </location>
</feature>
<protein>
    <submittedName>
        <fullName evidence="6">Uncharacterized protein</fullName>
    </submittedName>
</protein>
<evidence type="ECO:0000313" key="6">
    <source>
        <dbReference type="EMBL" id="KAK8841325.1"/>
    </source>
</evidence>
<gene>
    <name evidence="6" type="ORF">M9Y10_027528</name>
</gene>
<organism evidence="6 7">
    <name type="scientific">Tritrichomonas musculus</name>
    <dbReference type="NCBI Taxonomy" id="1915356"/>
    <lineage>
        <taxon>Eukaryota</taxon>
        <taxon>Metamonada</taxon>
        <taxon>Parabasalia</taxon>
        <taxon>Tritrichomonadida</taxon>
        <taxon>Tritrichomonadidae</taxon>
        <taxon>Tritrichomonas</taxon>
    </lineage>
</organism>
<dbReference type="SUPFAM" id="SSF47895">
    <property type="entry name" value="Transducin (alpha subunit), insertion domain"/>
    <property type="match status" value="1"/>
</dbReference>
<keyword evidence="2" id="KW-0547">Nucleotide-binding</keyword>
<dbReference type="InterPro" id="IPR027417">
    <property type="entry name" value="P-loop_NTPase"/>
</dbReference>
<feature type="compositionally biased region" description="Polar residues" evidence="5">
    <location>
        <begin position="40"/>
        <end position="50"/>
    </location>
</feature>
<dbReference type="PANTHER" id="PTHR10218:SF302">
    <property type="entry name" value="GUANINE NUCLEOTIDE-BINDING PROTEIN ALPHA-5 SUBUNIT"/>
    <property type="match status" value="1"/>
</dbReference>
<dbReference type="InterPro" id="IPR001019">
    <property type="entry name" value="Gprotein_alpha_su"/>
</dbReference>
<keyword evidence="3" id="KW-0342">GTP-binding</keyword>
<dbReference type="CDD" id="cd00066">
    <property type="entry name" value="G-alpha"/>
    <property type="match status" value="1"/>
</dbReference>
<evidence type="ECO:0000256" key="2">
    <source>
        <dbReference type="ARBA" id="ARBA00022741"/>
    </source>
</evidence>
<evidence type="ECO:0000313" key="7">
    <source>
        <dbReference type="Proteomes" id="UP001470230"/>
    </source>
</evidence>
<sequence>MGCNASKADDGGKDLGSKSNKQNSPKQQQQQHQSKKPESATPTSKQSTEIPITPDENEDDDPDVKMLLLGSGECGKSTIWRQLKLLYCGGFQKEEREDMTQVVRLNLISDIKQLVEVVQSSGQSVADDLQSYVEDITELETEEDLTKDAAREIKAVWEDPALKTTYQQNNSIGLGDNASFFLDSSERIAEQGYLPTNEDLLKSRIRTTGISSIHFKIDNKVRTLLVDVGGQKCERAKWTKCFQGVQYVLFVVSLSDFDQFMFEDDTVPRTKDSLELFQNVANSPVFATKPIFLILNKKDVFEHKIKDHPNQFRETYPDFSGDTSNVDQCINHVKQCFLNKLLPDRNKDVAWVESITTCAMDDNSIRKLFQDISRKILSSQNQK</sequence>
<feature type="compositionally biased region" description="Basic and acidic residues" evidence="5">
    <location>
        <begin position="7"/>
        <end position="16"/>
    </location>
</feature>
<feature type="region of interest" description="Disordered" evidence="5">
    <location>
        <begin position="1"/>
        <end position="64"/>
    </location>
</feature>
<dbReference type="Gene3D" id="3.40.50.300">
    <property type="entry name" value="P-loop containing nucleotide triphosphate hydrolases"/>
    <property type="match status" value="1"/>
</dbReference>
<evidence type="ECO:0000256" key="5">
    <source>
        <dbReference type="SAM" id="MobiDB-lite"/>
    </source>
</evidence>
<accession>A0ABR2H7F7</accession>
<evidence type="ECO:0000256" key="3">
    <source>
        <dbReference type="ARBA" id="ARBA00023134"/>
    </source>
</evidence>
<keyword evidence="7" id="KW-1185">Reference proteome</keyword>
<reference evidence="6 7" key="1">
    <citation type="submission" date="2024-04" db="EMBL/GenBank/DDBJ databases">
        <title>Tritrichomonas musculus Genome.</title>
        <authorList>
            <person name="Alves-Ferreira E."/>
            <person name="Grigg M."/>
            <person name="Lorenzi H."/>
            <person name="Galac M."/>
        </authorList>
    </citation>
    <scope>NUCLEOTIDE SEQUENCE [LARGE SCALE GENOMIC DNA]</scope>
    <source>
        <strain evidence="6 7">EAF2021</strain>
    </source>
</reference>
<evidence type="ECO:0000256" key="1">
    <source>
        <dbReference type="ARBA" id="ARBA00022723"/>
    </source>
</evidence>
<dbReference type="Pfam" id="PF00503">
    <property type="entry name" value="G-alpha"/>
    <property type="match status" value="1"/>
</dbReference>
<dbReference type="PROSITE" id="PS51882">
    <property type="entry name" value="G_ALPHA"/>
    <property type="match status" value="1"/>
</dbReference>
<dbReference type="SUPFAM" id="SSF52540">
    <property type="entry name" value="P-loop containing nucleoside triphosphate hydrolases"/>
    <property type="match status" value="1"/>
</dbReference>
<proteinExistence type="predicted"/>
<comment type="caution">
    <text evidence="6">The sequence shown here is derived from an EMBL/GenBank/DDBJ whole genome shotgun (WGS) entry which is preliminary data.</text>
</comment>
<keyword evidence="4" id="KW-0807">Transducer</keyword>
<dbReference type="PRINTS" id="PR00318">
    <property type="entry name" value="GPROTEINA"/>
</dbReference>
<dbReference type="InterPro" id="IPR011025">
    <property type="entry name" value="GproteinA_insert"/>
</dbReference>
<dbReference type="Gene3D" id="1.10.400.10">
    <property type="entry name" value="GI Alpha 1, domain 2-like"/>
    <property type="match status" value="1"/>
</dbReference>
<dbReference type="Proteomes" id="UP001470230">
    <property type="component" value="Unassembled WGS sequence"/>
</dbReference>
<dbReference type="EMBL" id="JAPFFF010000042">
    <property type="protein sequence ID" value="KAK8841325.1"/>
    <property type="molecule type" value="Genomic_DNA"/>
</dbReference>
<keyword evidence="1" id="KW-0479">Metal-binding</keyword>
<dbReference type="SMART" id="SM00275">
    <property type="entry name" value="G_alpha"/>
    <property type="match status" value="1"/>
</dbReference>